<gene>
    <name evidence="1" type="ORF">BJY01DRAFT_221057</name>
</gene>
<proteinExistence type="predicted"/>
<dbReference type="EMBL" id="JBFXLU010000162">
    <property type="protein sequence ID" value="KAL2837332.1"/>
    <property type="molecule type" value="Genomic_DNA"/>
</dbReference>
<dbReference type="Proteomes" id="UP001610446">
    <property type="component" value="Unassembled WGS sequence"/>
</dbReference>
<comment type="caution">
    <text evidence="1">The sequence shown here is derived from an EMBL/GenBank/DDBJ whole genome shotgun (WGS) entry which is preliminary data.</text>
</comment>
<protein>
    <recommendedName>
        <fullName evidence="3">Secreted protein</fullName>
    </recommendedName>
</protein>
<evidence type="ECO:0000313" key="1">
    <source>
        <dbReference type="EMBL" id="KAL2837332.1"/>
    </source>
</evidence>
<evidence type="ECO:0000313" key="2">
    <source>
        <dbReference type="Proteomes" id="UP001610446"/>
    </source>
</evidence>
<evidence type="ECO:0008006" key="3">
    <source>
        <dbReference type="Google" id="ProtNLM"/>
    </source>
</evidence>
<keyword evidence="2" id="KW-1185">Reference proteome</keyword>
<organism evidence="1 2">
    <name type="scientific">Aspergillus pseudoustus</name>
    <dbReference type="NCBI Taxonomy" id="1810923"/>
    <lineage>
        <taxon>Eukaryota</taxon>
        <taxon>Fungi</taxon>
        <taxon>Dikarya</taxon>
        <taxon>Ascomycota</taxon>
        <taxon>Pezizomycotina</taxon>
        <taxon>Eurotiomycetes</taxon>
        <taxon>Eurotiomycetidae</taxon>
        <taxon>Eurotiales</taxon>
        <taxon>Aspergillaceae</taxon>
        <taxon>Aspergillus</taxon>
        <taxon>Aspergillus subgen. Nidulantes</taxon>
    </lineage>
</organism>
<reference evidence="1 2" key="1">
    <citation type="submission" date="2024-07" db="EMBL/GenBank/DDBJ databases">
        <title>Section-level genome sequencing and comparative genomics of Aspergillus sections Usti and Cavernicolus.</title>
        <authorList>
            <consortium name="Lawrence Berkeley National Laboratory"/>
            <person name="Nybo J.L."/>
            <person name="Vesth T.C."/>
            <person name="Theobald S."/>
            <person name="Frisvad J.C."/>
            <person name="Larsen T.O."/>
            <person name="Kjaerboelling I."/>
            <person name="Rothschild-Mancinelli K."/>
            <person name="Lyhne E.K."/>
            <person name="Kogle M.E."/>
            <person name="Barry K."/>
            <person name="Clum A."/>
            <person name="Na H."/>
            <person name="Ledsgaard L."/>
            <person name="Lin J."/>
            <person name="Lipzen A."/>
            <person name="Kuo A."/>
            <person name="Riley R."/>
            <person name="Mondo S."/>
            <person name="Labutti K."/>
            <person name="Haridas S."/>
            <person name="Pangalinan J."/>
            <person name="Salamov A.A."/>
            <person name="Simmons B.A."/>
            <person name="Magnuson J.K."/>
            <person name="Chen J."/>
            <person name="Drula E."/>
            <person name="Henrissat B."/>
            <person name="Wiebenga A."/>
            <person name="Lubbers R.J."/>
            <person name="Gomes A.C."/>
            <person name="Makela M.R."/>
            <person name="Stajich J."/>
            <person name="Grigoriev I.V."/>
            <person name="Mortensen U.H."/>
            <person name="De Vries R.P."/>
            <person name="Baker S.E."/>
            <person name="Andersen M.R."/>
        </authorList>
    </citation>
    <scope>NUCLEOTIDE SEQUENCE [LARGE SCALE GENOMIC DNA]</scope>
    <source>
        <strain evidence="1 2">CBS 123904</strain>
    </source>
</reference>
<name>A0ABR4JC65_9EURO</name>
<accession>A0ABR4JC65</accession>
<sequence>MTPWMLTLRLEPLISMLFVVTIPYLKVQEYHIRKSGLLEFEFLLDRRFYHFKSFFGCRLEYSSCSKKETADCTFDARTKLFLGSGCVTLFFWNHQCRAEARRELGHDRGAMAD</sequence>